<sequence length="192" mass="21342">MARSARSKMAARGFVAAAVWMAVLGLRSSTFVPEALPRRELVASAMLAALAGGSLPDRAEAQYAPGKNRINSLSLENDIAAGNFEGYDLKGTSDRLGSKLTNNYDKVKPICEEVSVSVQGGSRTSMDDATKRYLCDRTDLKKQKEEAGQYSYTKNAKKIEDTKLEEMRKERQAEKEARLKMFRRPRDQIVTK</sequence>
<feature type="region of interest" description="Disordered" evidence="1">
    <location>
        <begin position="163"/>
        <end position="192"/>
    </location>
</feature>
<keyword evidence="3" id="KW-1185">Reference proteome</keyword>
<proteinExistence type="predicted"/>
<evidence type="ECO:0000313" key="2">
    <source>
        <dbReference type="EMBL" id="CAK9074108.1"/>
    </source>
</evidence>
<accession>A0ABP0PER9</accession>
<reference evidence="2 3" key="1">
    <citation type="submission" date="2024-02" db="EMBL/GenBank/DDBJ databases">
        <authorList>
            <person name="Chen Y."/>
            <person name="Shah S."/>
            <person name="Dougan E. K."/>
            <person name="Thang M."/>
            <person name="Chan C."/>
        </authorList>
    </citation>
    <scope>NUCLEOTIDE SEQUENCE [LARGE SCALE GENOMIC DNA]</scope>
</reference>
<comment type="caution">
    <text evidence="2">The sequence shown here is derived from an EMBL/GenBank/DDBJ whole genome shotgun (WGS) entry which is preliminary data.</text>
</comment>
<dbReference type="Proteomes" id="UP001642464">
    <property type="component" value="Unassembled WGS sequence"/>
</dbReference>
<dbReference type="EMBL" id="CAXAMM010035335">
    <property type="protein sequence ID" value="CAK9074108.1"/>
    <property type="molecule type" value="Genomic_DNA"/>
</dbReference>
<evidence type="ECO:0000313" key="3">
    <source>
        <dbReference type="Proteomes" id="UP001642464"/>
    </source>
</evidence>
<evidence type="ECO:0000256" key="1">
    <source>
        <dbReference type="SAM" id="MobiDB-lite"/>
    </source>
</evidence>
<protein>
    <submittedName>
        <fullName evidence="2">Uncharacterized protein</fullName>
    </submittedName>
</protein>
<organism evidence="2 3">
    <name type="scientific">Durusdinium trenchii</name>
    <dbReference type="NCBI Taxonomy" id="1381693"/>
    <lineage>
        <taxon>Eukaryota</taxon>
        <taxon>Sar</taxon>
        <taxon>Alveolata</taxon>
        <taxon>Dinophyceae</taxon>
        <taxon>Suessiales</taxon>
        <taxon>Symbiodiniaceae</taxon>
        <taxon>Durusdinium</taxon>
    </lineage>
</organism>
<gene>
    <name evidence="2" type="ORF">SCF082_LOCUS36139</name>
</gene>
<name>A0ABP0PER9_9DINO</name>